<accession>B0DXP6</accession>
<organism evidence="2">
    <name type="scientific">Laccaria bicolor (strain S238N-H82 / ATCC MYA-4686)</name>
    <name type="common">Bicoloured deceiver</name>
    <name type="synonym">Laccaria laccata var. bicolor</name>
    <dbReference type="NCBI Taxonomy" id="486041"/>
    <lineage>
        <taxon>Eukaryota</taxon>
        <taxon>Fungi</taxon>
        <taxon>Dikarya</taxon>
        <taxon>Basidiomycota</taxon>
        <taxon>Agaricomycotina</taxon>
        <taxon>Agaricomycetes</taxon>
        <taxon>Agaricomycetidae</taxon>
        <taxon>Agaricales</taxon>
        <taxon>Agaricineae</taxon>
        <taxon>Hydnangiaceae</taxon>
        <taxon>Laccaria</taxon>
    </lineage>
</organism>
<dbReference type="EMBL" id="DS547147">
    <property type="protein sequence ID" value="EDR00719.1"/>
    <property type="molecule type" value="Genomic_DNA"/>
</dbReference>
<dbReference type="GeneID" id="6084383"/>
<evidence type="ECO:0000313" key="1">
    <source>
        <dbReference type="EMBL" id="EDR00719.1"/>
    </source>
</evidence>
<dbReference type="AlphaFoldDB" id="B0DXP6"/>
<gene>
    <name evidence="1" type="ORF">LACBIDRAFT_333976</name>
</gene>
<dbReference type="RefSeq" id="XP_001888728.1">
    <property type="nucleotide sequence ID" value="XM_001888693.1"/>
</dbReference>
<protein>
    <submittedName>
        <fullName evidence="1">Predicted protein</fullName>
    </submittedName>
</protein>
<keyword evidence="2" id="KW-1185">Reference proteome</keyword>
<dbReference type="HOGENOM" id="CLU_1256217_0_0_1"/>
<reference evidence="1 2" key="1">
    <citation type="journal article" date="2008" name="Nature">
        <title>The genome of Laccaria bicolor provides insights into mycorrhizal symbiosis.</title>
        <authorList>
            <person name="Martin F."/>
            <person name="Aerts A."/>
            <person name="Ahren D."/>
            <person name="Brun A."/>
            <person name="Danchin E.G.J."/>
            <person name="Duchaussoy F."/>
            <person name="Gibon J."/>
            <person name="Kohler A."/>
            <person name="Lindquist E."/>
            <person name="Pereda V."/>
            <person name="Salamov A."/>
            <person name="Shapiro H.J."/>
            <person name="Wuyts J."/>
            <person name="Blaudez D."/>
            <person name="Buee M."/>
            <person name="Brokstein P."/>
            <person name="Canbaeck B."/>
            <person name="Cohen D."/>
            <person name="Courty P.E."/>
            <person name="Coutinho P.M."/>
            <person name="Delaruelle C."/>
            <person name="Detter J.C."/>
            <person name="Deveau A."/>
            <person name="DiFazio S."/>
            <person name="Duplessis S."/>
            <person name="Fraissinet-Tachet L."/>
            <person name="Lucic E."/>
            <person name="Frey-Klett P."/>
            <person name="Fourrey C."/>
            <person name="Feussner I."/>
            <person name="Gay G."/>
            <person name="Grimwood J."/>
            <person name="Hoegger P.J."/>
            <person name="Jain P."/>
            <person name="Kilaru S."/>
            <person name="Labbe J."/>
            <person name="Lin Y.C."/>
            <person name="Legue V."/>
            <person name="Le Tacon F."/>
            <person name="Marmeisse R."/>
            <person name="Melayah D."/>
            <person name="Montanini B."/>
            <person name="Muratet M."/>
            <person name="Nehls U."/>
            <person name="Niculita-Hirzel H."/>
            <person name="Oudot-Le Secq M.P."/>
            <person name="Peter M."/>
            <person name="Quesneville H."/>
            <person name="Rajashekar B."/>
            <person name="Reich M."/>
            <person name="Rouhier N."/>
            <person name="Schmutz J."/>
            <person name="Yin T."/>
            <person name="Chalot M."/>
            <person name="Henrissat B."/>
            <person name="Kuees U."/>
            <person name="Lucas S."/>
            <person name="Van de Peer Y."/>
            <person name="Podila G.K."/>
            <person name="Polle A."/>
            <person name="Pukkila P.J."/>
            <person name="Richardson P.M."/>
            <person name="Rouze P."/>
            <person name="Sanders I.R."/>
            <person name="Stajich J.E."/>
            <person name="Tunlid A."/>
            <person name="Tuskan G."/>
            <person name="Grigoriev I.V."/>
        </authorList>
    </citation>
    <scope>NUCLEOTIDE SEQUENCE [LARGE SCALE GENOMIC DNA]</scope>
    <source>
        <strain evidence="2">S238N-H82 / ATCC MYA-4686</strain>
    </source>
</reference>
<name>B0DXP6_LACBS</name>
<evidence type="ECO:0000313" key="2">
    <source>
        <dbReference type="Proteomes" id="UP000001194"/>
    </source>
</evidence>
<proteinExistence type="predicted"/>
<dbReference type="KEGG" id="lbc:LACBIDRAFT_333976"/>
<dbReference type="InParanoid" id="B0DXP6"/>
<dbReference type="Proteomes" id="UP000001194">
    <property type="component" value="Unassembled WGS sequence"/>
</dbReference>
<sequence length="220" mass="25190">MSRVGPAVWSFNSTCPGDIYHFDLEVINFTENPLAITFWARFSDEWKLFDVSTTETDASDKFPLIEPGRIDFDLKVEWLKWARENSLVKLSPDRHILLTADVEKERHNETIDIHYSDSGGANFSFVTRISIPIPEDPEDLDFELLEPKLAFSADGSKFAIAMNDGRVGKLGKEVMVFLECMRFSLIQAGELYMLNLTEHSKECLHWRSKVISGPATFHQR</sequence>